<protein>
    <submittedName>
        <fullName evidence="2">Uncharacterized protein</fullName>
    </submittedName>
</protein>
<dbReference type="Proteomes" id="UP000003676">
    <property type="component" value="Unassembled WGS sequence"/>
</dbReference>
<dbReference type="HOGENOM" id="CLU_2286951_0_0_7"/>
<comment type="caution">
    <text evidence="2">The sequence shown here is derived from an EMBL/GenBank/DDBJ whole genome shotgun (WGS) entry which is preliminary data.</text>
</comment>
<evidence type="ECO:0000313" key="3">
    <source>
        <dbReference type="Proteomes" id="UP000003676"/>
    </source>
</evidence>
<feature type="region of interest" description="Disordered" evidence="1">
    <location>
        <begin position="48"/>
        <end position="101"/>
    </location>
</feature>
<dbReference type="eggNOG" id="ENOG5032P1C">
    <property type="taxonomic scope" value="Bacteria"/>
</dbReference>
<dbReference type="SUPFAM" id="SSF160059">
    <property type="entry name" value="PriA/YqbF domain"/>
    <property type="match status" value="1"/>
</dbReference>
<accession>B6WSR9</accession>
<evidence type="ECO:0000313" key="2">
    <source>
        <dbReference type="EMBL" id="EEB33831.1"/>
    </source>
</evidence>
<name>B6WSR9_9BACT</name>
<sequence length="101" mass="10585">MDVHVKVKKPLARRCRCGMTFDASGCLMQVTPEEYAALKADPWLDVAIMDPEDTELSPDPQPSPAVSAQAAPTPESSTGSPSGETPPTAQPAAHTTEGTHA</sequence>
<dbReference type="RefSeq" id="WP_006005576.1">
    <property type="nucleotide sequence ID" value="NZ_DS996355.1"/>
</dbReference>
<feature type="compositionally biased region" description="Low complexity" evidence="1">
    <location>
        <begin position="64"/>
        <end position="101"/>
    </location>
</feature>
<organism evidence="2 3">
    <name type="scientific">Desulfovibrio piger ATCC 29098</name>
    <dbReference type="NCBI Taxonomy" id="411464"/>
    <lineage>
        <taxon>Bacteria</taxon>
        <taxon>Pseudomonadati</taxon>
        <taxon>Thermodesulfobacteriota</taxon>
        <taxon>Desulfovibrionia</taxon>
        <taxon>Desulfovibrionales</taxon>
        <taxon>Desulfovibrionaceae</taxon>
        <taxon>Desulfovibrio</taxon>
    </lineage>
</organism>
<dbReference type="AlphaFoldDB" id="B6WSR9"/>
<gene>
    <name evidence="2" type="ORF">DESPIG_01121</name>
</gene>
<evidence type="ECO:0000256" key="1">
    <source>
        <dbReference type="SAM" id="MobiDB-lite"/>
    </source>
</evidence>
<dbReference type="EMBL" id="ABXU01000029">
    <property type="protein sequence ID" value="EEB33831.1"/>
    <property type="molecule type" value="Genomic_DNA"/>
</dbReference>
<proteinExistence type="predicted"/>
<reference evidence="2 3" key="1">
    <citation type="submission" date="2008-10" db="EMBL/GenBank/DDBJ databases">
        <title>Draft genome sequence of Desulvovibrio piger (ATCC 29098).</title>
        <authorList>
            <person name="Sudarsanam P."/>
            <person name="Ley R."/>
            <person name="Guruge J."/>
            <person name="Turnbaugh P.J."/>
            <person name="Mahowald M."/>
            <person name="Liep D."/>
            <person name="Gordon J."/>
        </authorList>
    </citation>
    <scope>NUCLEOTIDE SEQUENCE [LARGE SCALE GENOMIC DNA]</scope>
    <source>
        <strain evidence="2 3">ATCC 29098</strain>
    </source>
</reference>
<reference evidence="2 3" key="2">
    <citation type="submission" date="2008-10" db="EMBL/GenBank/DDBJ databases">
        <authorList>
            <person name="Fulton L."/>
            <person name="Clifton S."/>
            <person name="Fulton B."/>
            <person name="Xu J."/>
            <person name="Minx P."/>
            <person name="Pepin K.H."/>
            <person name="Johnson M."/>
            <person name="Bhonagiri V."/>
            <person name="Nash W.E."/>
            <person name="Mardis E.R."/>
            <person name="Wilson R.K."/>
        </authorList>
    </citation>
    <scope>NUCLEOTIDE SEQUENCE [LARGE SCALE GENOMIC DNA]</scope>
    <source>
        <strain evidence="2 3">ATCC 29098</strain>
    </source>
</reference>